<dbReference type="EMBL" id="CP016268">
    <property type="protein sequence ID" value="ANO50612.1"/>
    <property type="molecule type" value="Genomic_DNA"/>
</dbReference>
<evidence type="ECO:0000256" key="2">
    <source>
        <dbReference type="ARBA" id="ARBA00022448"/>
    </source>
</evidence>
<dbReference type="RefSeq" id="WP_068613561.1">
    <property type="nucleotide sequence ID" value="NZ_CP016268.1"/>
</dbReference>
<dbReference type="PANTHER" id="PTHR31645">
    <property type="entry name" value="OLIGOPEPTIDE TRANSPORTER YGL114W-RELATED"/>
    <property type="match status" value="1"/>
</dbReference>
<dbReference type="InterPro" id="IPR004814">
    <property type="entry name" value="Oligopep_transpt"/>
</dbReference>
<reference evidence="7 8" key="1">
    <citation type="submission" date="2016-06" db="EMBL/GenBank/DDBJ databases">
        <title>Complete genome sequence of a deep-branching marine Gamma Proteobacterium Woeseia oceani type strain XK5.</title>
        <authorList>
            <person name="Mu D."/>
            <person name="Du Z."/>
        </authorList>
    </citation>
    <scope>NUCLEOTIDE SEQUENCE [LARGE SCALE GENOMIC DNA]</scope>
    <source>
        <strain evidence="7 8">XK5</strain>
    </source>
</reference>
<dbReference type="InterPro" id="IPR045035">
    <property type="entry name" value="YSL-like"/>
</dbReference>
<keyword evidence="2" id="KW-0813">Transport</keyword>
<feature type="transmembrane region" description="Helical" evidence="6">
    <location>
        <begin position="378"/>
        <end position="403"/>
    </location>
</feature>
<evidence type="ECO:0000256" key="1">
    <source>
        <dbReference type="ARBA" id="ARBA00004141"/>
    </source>
</evidence>
<dbReference type="GO" id="GO:0035673">
    <property type="term" value="F:oligopeptide transmembrane transporter activity"/>
    <property type="evidence" value="ECO:0007669"/>
    <property type="project" value="InterPro"/>
</dbReference>
<dbReference type="PANTHER" id="PTHR31645:SF0">
    <property type="entry name" value="OLIGOPEPTIDE TRANSPORTER YGL114W-RELATED"/>
    <property type="match status" value="1"/>
</dbReference>
<keyword evidence="4 6" id="KW-1133">Transmembrane helix</keyword>
<dbReference type="KEGG" id="woc:BA177_04775"/>
<feature type="transmembrane region" description="Helical" evidence="6">
    <location>
        <begin position="106"/>
        <end position="124"/>
    </location>
</feature>
<evidence type="ECO:0000256" key="5">
    <source>
        <dbReference type="ARBA" id="ARBA00023136"/>
    </source>
</evidence>
<name>A0A193LDM6_9GAMM</name>
<dbReference type="InterPro" id="IPR004813">
    <property type="entry name" value="OPT"/>
</dbReference>
<gene>
    <name evidence="7" type="ORF">BA177_04775</name>
</gene>
<sequence>MSSTQEKRTGLSPLAYLVPDEGKEYEPYVPPAAALPELTLKSVLLGIFFGVVFGAANAYLGLRAGLTISTSIPVAVMTVAAFKALESVGYSGNILEANLSQTIGSASSSLASGVIFTLPALFLWGLAPGLLQMTLLALCGGLIGILFMIPLRRLLIKGEHGRLPYPEGTACAEVLVANEVGGQNARYIFFGLGLGAFFKFLTSWLHVIPAQVASKIPFLKKGELGLDLSAALFGVGYILGPRIATVMVGGGLLAWVVIIPSINAWGEGFTTPVFPETVRLIADMSPAQLWTRYVRYIGAGAVATAGIITLIRSIPVMVHSFRIGTGELQACLGDGSEPPGAVSRTDSDLPLKFVGFGLLVVAAVLAFVPQVFSDIGGLPVRLVAAVCVVVFAFFFVTVASRIVGLVGVTSNPTSGMTIASLLGTAGIFLVMGWTDMAGKAGALTVGCVVAIAASIAGDTSQDLKTGYLLGATPRRQQIGELIGVLSSATFVCLSVLLLAETFTFGGTELPAPQATLMKLVIEGVLDQQLPWGFVGIGIGIALLCELLKVPSLPFAVGVYLPVSTMTPLFLGGLLRGFFERQAKSRDVAAVRRERGILLGSGFVGGEGLLGVGIAAVAFVQNRKPEGIGTEWLGAPWLVETVGLIAFGFFIAGFVHLIRR</sequence>
<feature type="transmembrane region" description="Helical" evidence="6">
    <location>
        <begin position="595"/>
        <end position="619"/>
    </location>
</feature>
<keyword evidence="5 6" id="KW-0472">Membrane</keyword>
<evidence type="ECO:0000313" key="8">
    <source>
        <dbReference type="Proteomes" id="UP000092695"/>
    </source>
</evidence>
<evidence type="ECO:0000256" key="3">
    <source>
        <dbReference type="ARBA" id="ARBA00022692"/>
    </source>
</evidence>
<feature type="transmembrane region" description="Helical" evidence="6">
    <location>
        <begin position="552"/>
        <end position="574"/>
    </location>
</feature>
<feature type="transmembrane region" description="Helical" evidence="6">
    <location>
        <begin position="440"/>
        <end position="457"/>
    </location>
</feature>
<feature type="transmembrane region" description="Helical" evidence="6">
    <location>
        <begin position="66"/>
        <end position="85"/>
    </location>
</feature>
<feature type="transmembrane region" description="Helical" evidence="6">
    <location>
        <begin position="293"/>
        <end position="311"/>
    </location>
</feature>
<proteinExistence type="predicted"/>
<feature type="transmembrane region" description="Helical" evidence="6">
    <location>
        <begin position="415"/>
        <end position="434"/>
    </location>
</feature>
<dbReference type="AlphaFoldDB" id="A0A193LDM6"/>
<organism evidence="7 8">
    <name type="scientific">Woeseia oceani</name>
    <dbReference type="NCBI Taxonomy" id="1548547"/>
    <lineage>
        <taxon>Bacteria</taxon>
        <taxon>Pseudomonadati</taxon>
        <taxon>Pseudomonadota</taxon>
        <taxon>Gammaproteobacteria</taxon>
        <taxon>Woeseiales</taxon>
        <taxon>Woeseiaceae</taxon>
        <taxon>Woeseia</taxon>
    </lineage>
</organism>
<feature type="transmembrane region" description="Helical" evidence="6">
    <location>
        <begin position="43"/>
        <end position="60"/>
    </location>
</feature>
<dbReference type="OrthoDB" id="9809340at2"/>
<feature type="transmembrane region" description="Helical" evidence="6">
    <location>
        <begin position="631"/>
        <end position="657"/>
    </location>
</feature>
<keyword evidence="3 6" id="KW-0812">Transmembrane</keyword>
<dbReference type="NCBIfam" id="TIGR00733">
    <property type="entry name" value="OPT family oligopeptide transporter"/>
    <property type="match status" value="1"/>
</dbReference>
<dbReference type="GO" id="GO:0016020">
    <property type="term" value="C:membrane"/>
    <property type="evidence" value="ECO:0007669"/>
    <property type="project" value="UniProtKB-SubCell"/>
</dbReference>
<feature type="transmembrane region" description="Helical" evidence="6">
    <location>
        <begin position="478"/>
        <end position="499"/>
    </location>
</feature>
<protein>
    <submittedName>
        <fullName evidence="7">Oligopeptide transporter, OPT family</fullName>
    </submittedName>
</protein>
<dbReference type="Proteomes" id="UP000092695">
    <property type="component" value="Chromosome"/>
</dbReference>
<dbReference type="Pfam" id="PF03169">
    <property type="entry name" value="OPT"/>
    <property type="match status" value="1"/>
</dbReference>
<evidence type="ECO:0000256" key="6">
    <source>
        <dbReference type="SAM" id="Phobius"/>
    </source>
</evidence>
<feature type="transmembrane region" description="Helical" evidence="6">
    <location>
        <begin position="187"/>
        <end position="212"/>
    </location>
</feature>
<evidence type="ECO:0000256" key="4">
    <source>
        <dbReference type="ARBA" id="ARBA00022989"/>
    </source>
</evidence>
<keyword evidence="8" id="KW-1185">Reference proteome</keyword>
<feature type="transmembrane region" description="Helical" evidence="6">
    <location>
        <begin position="247"/>
        <end position="266"/>
    </location>
</feature>
<feature type="transmembrane region" description="Helical" evidence="6">
    <location>
        <begin position="353"/>
        <end position="372"/>
    </location>
</feature>
<feature type="transmembrane region" description="Helical" evidence="6">
    <location>
        <begin position="130"/>
        <end position="149"/>
    </location>
</feature>
<comment type="subcellular location">
    <subcellularLocation>
        <location evidence="1">Membrane</location>
        <topology evidence="1">Multi-pass membrane protein</topology>
    </subcellularLocation>
</comment>
<evidence type="ECO:0000313" key="7">
    <source>
        <dbReference type="EMBL" id="ANO50612.1"/>
    </source>
</evidence>
<accession>A0A193LDM6</accession>